<name>A0ABM9J2V1_9RALS</name>
<dbReference type="InterPro" id="IPR000286">
    <property type="entry name" value="HDACs"/>
</dbReference>
<accession>A0ABM9J2V1</accession>
<dbReference type="PANTHER" id="PTHR10625:SF19">
    <property type="entry name" value="HISTONE DEACETYLASE 12"/>
    <property type="match status" value="1"/>
</dbReference>
<keyword evidence="2" id="KW-0378">Hydrolase</keyword>
<protein>
    <recommendedName>
        <fullName evidence="3">Histone deacetylase domain-containing protein</fullName>
    </recommendedName>
</protein>
<dbReference type="InterPro" id="IPR023696">
    <property type="entry name" value="Ureohydrolase_dom_sf"/>
</dbReference>
<evidence type="ECO:0000256" key="2">
    <source>
        <dbReference type="ARBA" id="ARBA00022801"/>
    </source>
</evidence>
<dbReference type="RefSeq" id="WP_316655816.1">
    <property type="nucleotide sequence ID" value="NZ_CATYWO010000001.1"/>
</dbReference>
<dbReference type="EMBL" id="CATYWO010000001">
    <property type="protein sequence ID" value="CAJ0780443.1"/>
    <property type="molecule type" value="Genomic_DNA"/>
</dbReference>
<evidence type="ECO:0000313" key="4">
    <source>
        <dbReference type="EMBL" id="CAJ0780443.1"/>
    </source>
</evidence>
<dbReference type="Pfam" id="PF00850">
    <property type="entry name" value="Hist_deacetyl"/>
    <property type="match status" value="1"/>
</dbReference>
<dbReference type="InterPro" id="IPR023801">
    <property type="entry name" value="His_deacetylse_dom"/>
</dbReference>
<dbReference type="PRINTS" id="PR01270">
    <property type="entry name" value="HDASUPER"/>
</dbReference>
<dbReference type="InterPro" id="IPR044150">
    <property type="entry name" value="HDAC_classIV"/>
</dbReference>
<dbReference type="InterPro" id="IPR037138">
    <property type="entry name" value="His_deacetylse_dom_sf"/>
</dbReference>
<comment type="caution">
    <text evidence="4">The sequence shown here is derived from an EMBL/GenBank/DDBJ whole genome shotgun (WGS) entry which is preliminary data.</text>
</comment>
<keyword evidence="5" id="KW-1185">Reference proteome</keyword>
<dbReference type="SUPFAM" id="SSF52768">
    <property type="entry name" value="Arginase/deacetylase"/>
    <property type="match status" value="1"/>
</dbReference>
<evidence type="ECO:0000259" key="3">
    <source>
        <dbReference type="Pfam" id="PF00850"/>
    </source>
</evidence>
<dbReference type="CDD" id="cd09993">
    <property type="entry name" value="HDAC_classIV"/>
    <property type="match status" value="1"/>
</dbReference>
<dbReference type="Gene3D" id="3.40.800.20">
    <property type="entry name" value="Histone deacetylase domain"/>
    <property type="match status" value="1"/>
</dbReference>
<evidence type="ECO:0000256" key="1">
    <source>
        <dbReference type="ARBA" id="ARBA00005947"/>
    </source>
</evidence>
<sequence length="317" mass="34352">MRAFYTDHFVLPLPSGHRFPMRKYSDLRARVLSDVPQVALCEAPRADDEALLLAHAPGYVEAVSSGELDLARQREIGFPWSPEMVERSRRSAGATMAACEAAMADGIAANLAGGTHHAYADKGGGFCVFNDAAIAARWMQHRSGRAPADFAVAIIDLDVHQGNGTASILRDDPSIFTLSVHGEKNYPFRKEASDLDIGLHDGCGDEDYLQALTGALDILAGRFKPQLIIYLAGADPHEGDRLGRLKLTMRGLAQRDQEVFDFAYQRRIPIAVTMAGGYGNNIDDTVAVHAQTIALAARHAQRWAARAATPILHLPSA</sequence>
<comment type="similarity">
    <text evidence="1">Belongs to the histone deacetylase family.</text>
</comment>
<organism evidence="4 5">
    <name type="scientific">Ralstonia condita</name>
    <dbReference type="NCBI Taxonomy" id="3058600"/>
    <lineage>
        <taxon>Bacteria</taxon>
        <taxon>Pseudomonadati</taxon>
        <taxon>Pseudomonadota</taxon>
        <taxon>Betaproteobacteria</taxon>
        <taxon>Burkholderiales</taxon>
        <taxon>Burkholderiaceae</taxon>
        <taxon>Ralstonia</taxon>
    </lineage>
</organism>
<evidence type="ECO:0000313" key="5">
    <source>
        <dbReference type="Proteomes" id="UP001189616"/>
    </source>
</evidence>
<proteinExistence type="inferred from homology"/>
<gene>
    <name evidence="4" type="ORF">LMG7141_01016</name>
</gene>
<reference evidence="4 5" key="1">
    <citation type="submission" date="2023-07" db="EMBL/GenBank/DDBJ databases">
        <authorList>
            <person name="Peeters C."/>
        </authorList>
    </citation>
    <scope>NUCLEOTIDE SEQUENCE [LARGE SCALE GENOMIC DNA]</scope>
    <source>
        <strain evidence="4 5">LMG 7141</strain>
    </source>
</reference>
<dbReference type="Proteomes" id="UP001189616">
    <property type="component" value="Unassembled WGS sequence"/>
</dbReference>
<dbReference type="PANTHER" id="PTHR10625">
    <property type="entry name" value="HISTONE DEACETYLASE HDAC1-RELATED"/>
    <property type="match status" value="1"/>
</dbReference>
<feature type="domain" description="Histone deacetylase" evidence="3">
    <location>
        <begin position="36"/>
        <end position="282"/>
    </location>
</feature>